<dbReference type="eggNOG" id="COG0405">
    <property type="taxonomic scope" value="Bacteria"/>
</dbReference>
<feature type="binding site" evidence="10">
    <location>
        <position position="448"/>
    </location>
    <ligand>
        <name>L-glutamate</name>
        <dbReference type="ChEBI" id="CHEBI:29985"/>
    </ligand>
</feature>
<dbReference type="EC" id="3.4.19.13" evidence="11"/>
<dbReference type="InterPro" id="IPR043137">
    <property type="entry name" value="GGT_ssub_C"/>
</dbReference>
<feature type="signal peptide" evidence="12">
    <location>
        <begin position="1"/>
        <end position="23"/>
    </location>
</feature>
<evidence type="ECO:0000256" key="2">
    <source>
        <dbReference type="ARBA" id="ARBA00001089"/>
    </source>
</evidence>
<dbReference type="RefSeq" id="WP_011467785.1">
    <property type="nucleotide sequence ID" value="NC_007912.1"/>
</dbReference>
<feature type="binding site" evidence="10">
    <location>
        <begin position="477"/>
        <end position="478"/>
    </location>
    <ligand>
        <name>L-glutamate</name>
        <dbReference type="ChEBI" id="CHEBI:29985"/>
    </ligand>
</feature>
<evidence type="ECO:0000256" key="10">
    <source>
        <dbReference type="PIRSR" id="PIRSR600101-2"/>
    </source>
</evidence>
<accession>Q21L64</accession>
<dbReference type="UniPathway" id="UPA00204"/>
<dbReference type="KEGG" id="sde:Sde_1303"/>
<evidence type="ECO:0000256" key="3">
    <source>
        <dbReference type="ARBA" id="ARBA00009381"/>
    </source>
</evidence>
<dbReference type="NCBIfam" id="TIGR00066">
    <property type="entry name" value="g_glut_trans"/>
    <property type="match status" value="1"/>
</dbReference>
<feature type="binding site" evidence="10">
    <location>
        <position position="128"/>
    </location>
    <ligand>
        <name>L-glutamate</name>
        <dbReference type="ChEBI" id="CHEBI:29985"/>
    </ligand>
</feature>
<evidence type="ECO:0000256" key="6">
    <source>
        <dbReference type="ARBA" id="ARBA00023145"/>
    </source>
</evidence>
<dbReference type="EMBL" id="CP000282">
    <property type="protein sequence ID" value="ABD80565.1"/>
    <property type="molecule type" value="Genomic_DNA"/>
</dbReference>
<proteinExistence type="inferred from homology"/>
<evidence type="ECO:0000256" key="7">
    <source>
        <dbReference type="ARBA" id="ARBA00023315"/>
    </source>
</evidence>
<evidence type="ECO:0000256" key="5">
    <source>
        <dbReference type="ARBA" id="ARBA00022801"/>
    </source>
</evidence>
<dbReference type="InterPro" id="IPR043138">
    <property type="entry name" value="GGT_lsub"/>
</dbReference>
<evidence type="ECO:0000256" key="1">
    <source>
        <dbReference type="ARBA" id="ARBA00001049"/>
    </source>
</evidence>
<evidence type="ECO:0000256" key="8">
    <source>
        <dbReference type="ARBA" id="ARBA00047417"/>
    </source>
</evidence>
<dbReference type="GeneID" id="98612980"/>
<gene>
    <name evidence="13" type="ordered locus">Sde_1303</name>
</gene>
<dbReference type="MEROPS" id="T03.001"/>
<keyword evidence="5 11" id="KW-0378">Hydrolase</keyword>
<reference evidence="13 14" key="1">
    <citation type="journal article" date="2008" name="PLoS Genet.">
        <title>Complete genome sequence of the complex carbohydrate-degrading marine bacterium, Saccharophagus degradans strain 2-40 T.</title>
        <authorList>
            <person name="Weiner R.M."/>
            <person name="Taylor L.E.II."/>
            <person name="Henrissat B."/>
            <person name="Hauser L."/>
            <person name="Land M."/>
            <person name="Coutinho P.M."/>
            <person name="Rancurel C."/>
            <person name="Saunders E.H."/>
            <person name="Longmire A.G."/>
            <person name="Zhang H."/>
            <person name="Bayer E.A."/>
            <person name="Gilbert H.J."/>
            <person name="Larimer F."/>
            <person name="Zhulin I.B."/>
            <person name="Ekborg N.A."/>
            <person name="Lamed R."/>
            <person name="Richardson P.M."/>
            <person name="Borovok I."/>
            <person name="Hutcheson S."/>
        </authorList>
    </citation>
    <scope>NUCLEOTIDE SEQUENCE [LARGE SCALE GENOMIC DNA]</scope>
    <source>
        <strain evidence="14">2-40 / ATCC 43961 / DSM 17024</strain>
    </source>
</reference>
<evidence type="ECO:0000256" key="4">
    <source>
        <dbReference type="ARBA" id="ARBA00022679"/>
    </source>
</evidence>
<dbReference type="HOGENOM" id="CLU_014813_0_3_6"/>
<keyword evidence="7 11" id="KW-0012">Acyltransferase</keyword>
<keyword evidence="12" id="KW-0732">Signal</keyword>
<dbReference type="InterPro" id="IPR051792">
    <property type="entry name" value="GGT_bact"/>
</dbReference>
<evidence type="ECO:0000256" key="11">
    <source>
        <dbReference type="RuleBase" id="RU368036"/>
    </source>
</evidence>
<feature type="binding site" evidence="10">
    <location>
        <position position="499"/>
    </location>
    <ligand>
        <name>L-glutamate</name>
        <dbReference type="ChEBI" id="CHEBI:29985"/>
    </ligand>
</feature>
<dbReference type="GO" id="GO:0006750">
    <property type="term" value="P:glutathione biosynthetic process"/>
    <property type="evidence" value="ECO:0007669"/>
    <property type="project" value="UniProtKB-KW"/>
</dbReference>
<dbReference type="EC" id="2.3.2.2" evidence="11"/>
<dbReference type="InterPro" id="IPR000101">
    <property type="entry name" value="GGT_peptidase"/>
</dbReference>
<evidence type="ECO:0000313" key="14">
    <source>
        <dbReference type="Proteomes" id="UP000001947"/>
    </source>
</evidence>
<feature type="chain" id="PRO_5004200197" description="Glutathione hydrolase proenzyme" evidence="12">
    <location>
        <begin position="24"/>
        <end position="587"/>
    </location>
</feature>
<dbReference type="PANTHER" id="PTHR43199:SF1">
    <property type="entry name" value="GLUTATHIONE HYDROLASE PROENZYME"/>
    <property type="match status" value="1"/>
</dbReference>
<dbReference type="GO" id="GO:0006751">
    <property type="term" value="P:glutathione catabolic process"/>
    <property type="evidence" value="ECO:0007669"/>
    <property type="project" value="UniProtKB-UniRule"/>
</dbReference>
<evidence type="ECO:0000256" key="9">
    <source>
        <dbReference type="PIRSR" id="PIRSR600101-1"/>
    </source>
</evidence>
<dbReference type="Gene3D" id="3.60.20.40">
    <property type="match status" value="1"/>
</dbReference>
<protein>
    <recommendedName>
        <fullName evidence="11">Glutathione hydrolase proenzyme</fullName>
        <ecNumber evidence="11">2.3.2.2</ecNumber>
        <ecNumber evidence="11">3.4.19.13</ecNumber>
    </recommendedName>
    <component>
        <recommendedName>
            <fullName evidence="11">Glutathione hydrolase large chain</fullName>
        </recommendedName>
    </component>
    <component>
        <recommendedName>
            <fullName evidence="11">Glutathione hydrolase small chain</fullName>
        </recommendedName>
    </component>
</protein>
<dbReference type="GO" id="GO:0103068">
    <property type="term" value="F:leukotriene C4 gamma-glutamyl transferase activity"/>
    <property type="evidence" value="ECO:0007669"/>
    <property type="project" value="UniProtKB-EC"/>
</dbReference>
<comment type="similarity">
    <text evidence="3 11">Belongs to the gamma-glutamyltransferase family.</text>
</comment>
<comment type="catalytic activity">
    <reaction evidence="1 11">
        <text>an S-substituted glutathione + H2O = an S-substituted L-cysteinylglycine + L-glutamate</text>
        <dbReference type="Rhea" id="RHEA:59468"/>
        <dbReference type="ChEBI" id="CHEBI:15377"/>
        <dbReference type="ChEBI" id="CHEBI:29985"/>
        <dbReference type="ChEBI" id="CHEBI:90779"/>
        <dbReference type="ChEBI" id="CHEBI:143103"/>
        <dbReference type="EC" id="3.4.19.13"/>
    </reaction>
</comment>
<comment type="catalytic activity">
    <reaction evidence="8 11">
        <text>an N-terminal (5-L-glutamyl)-[peptide] + an alpha-amino acid = 5-L-glutamyl amino acid + an N-terminal L-alpha-aminoacyl-[peptide]</text>
        <dbReference type="Rhea" id="RHEA:23904"/>
        <dbReference type="Rhea" id="RHEA-COMP:9780"/>
        <dbReference type="Rhea" id="RHEA-COMP:9795"/>
        <dbReference type="ChEBI" id="CHEBI:77644"/>
        <dbReference type="ChEBI" id="CHEBI:78597"/>
        <dbReference type="ChEBI" id="CHEBI:78599"/>
        <dbReference type="ChEBI" id="CHEBI:78608"/>
        <dbReference type="EC" id="2.3.2.2"/>
    </reaction>
</comment>
<keyword evidence="14" id="KW-1185">Reference proteome</keyword>
<dbReference type="PANTHER" id="PTHR43199">
    <property type="entry name" value="GLUTATHIONE HYDROLASE"/>
    <property type="match status" value="1"/>
</dbReference>
<comment type="PTM">
    <text evidence="11">Cleaved by autocatalysis into a large and a small subunit.</text>
</comment>
<dbReference type="GO" id="GO:0036374">
    <property type="term" value="F:glutathione hydrolase activity"/>
    <property type="evidence" value="ECO:0007669"/>
    <property type="project" value="UniProtKB-UniRule"/>
</dbReference>
<evidence type="ECO:0000256" key="12">
    <source>
        <dbReference type="SAM" id="SignalP"/>
    </source>
</evidence>
<comment type="subunit">
    <text evidence="11">This enzyme consists of two polypeptide chains, which are synthesized in precursor form from a single polypeptide.</text>
</comment>
<dbReference type="Proteomes" id="UP000001947">
    <property type="component" value="Chromosome"/>
</dbReference>
<feature type="active site" description="Nucleophile" evidence="9">
    <location>
        <position position="406"/>
    </location>
</feature>
<comment type="catalytic activity">
    <reaction evidence="2 11">
        <text>glutathione + H2O = L-cysteinylglycine + L-glutamate</text>
        <dbReference type="Rhea" id="RHEA:28807"/>
        <dbReference type="ChEBI" id="CHEBI:15377"/>
        <dbReference type="ChEBI" id="CHEBI:29985"/>
        <dbReference type="ChEBI" id="CHEBI:57925"/>
        <dbReference type="ChEBI" id="CHEBI:61694"/>
        <dbReference type="EC" id="3.4.19.13"/>
    </reaction>
</comment>
<sequence length="587" mass="61713">MFQVTNKKSITILALLLFLCAACQPQGDVSGVKAPDASSPKVVEPANSSYSPTYASVSANGYGAIASVNPLATQAGLLAYEQGGNAIDAAIATALTLGVVDSHNSGIGGGCFILIRWADGSVSAIDGREMAPAKAHPQLFIRDGKAQPQLSKVGALASGIPGSLKAYEALVARGGKLTLADALQAGIRHADQGFPVDRVFASRLKVTAEKLQKFPASAGIFLKPDGAPYQEGELLVQKDLASTYRKIAAEGSAYFYGGDFAKAVEGWMADNGGIISAEDFANYRLTERQPVKSEYRGYTVYGFPPPSSGGAHVAQILNILAHFDLAAVSEVERYHLLAEAMKLAFADRAYWLGDPDYTKVPKGLVSAEYAADLAATISNQRATPVAGHGTPPLSDSDFFEQLNKHTTHIAAADKDGNWVAITTTLNTSFGSKVVIPSTGVLLNNQMDDFSIKAGEPNAFNLIGAEANKVEAGKRPLSSMSPTLVLKGDVPVLTLGAAGGPTIINQVVQALVNTLDMGMPLDQAVAAPRVHHQWMPNRLIVEGSLSEPTQQALQGMGHEVKVWGNFGATQAIGVDGDDFKAVAEPRVQ</sequence>
<keyword evidence="11" id="KW-0317">Glutathione biosynthesis</keyword>
<name>Q21L64_SACD2</name>
<dbReference type="AlphaFoldDB" id="Q21L64"/>
<comment type="pathway">
    <text evidence="11">Sulfur metabolism; glutathione metabolism.</text>
</comment>
<feature type="binding site" evidence="10">
    <location>
        <begin position="424"/>
        <end position="426"/>
    </location>
    <ligand>
        <name>L-glutamate</name>
        <dbReference type="ChEBI" id="CHEBI:29985"/>
    </ligand>
</feature>
<evidence type="ECO:0000313" key="13">
    <source>
        <dbReference type="EMBL" id="ABD80565.1"/>
    </source>
</evidence>
<dbReference type="PRINTS" id="PR01210">
    <property type="entry name" value="GGTRANSPTASE"/>
</dbReference>
<dbReference type="Gene3D" id="1.10.246.130">
    <property type="match status" value="1"/>
</dbReference>
<dbReference type="InterPro" id="IPR029055">
    <property type="entry name" value="Ntn_hydrolases_N"/>
</dbReference>
<keyword evidence="4 11" id="KW-0808">Transferase</keyword>
<keyword evidence="6 11" id="KW-0865">Zymogen</keyword>
<dbReference type="Pfam" id="PF01019">
    <property type="entry name" value="G_glu_transpept"/>
    <property type="match status" value="1"/>
</dbReference>
<organism evidence="13 14">
    <name type="scientific">Saccharophagus degradans (strain 2-40 / ATCC 43961 / DSM 17024)</name>
    <dbReference type="NCBI Taxonomy" id="203122"/>
    <lineage>
        <taxon>Bacteria</taxon>
        <taxon>Pseudomonadati</taxon>
        <taxon>Pseudomonadota</taxon>
        <taxon>Gammaproteobacteria</taxon>
        <taxon>Cellvibrionales</taxon>
        <taxon>Cellvibrionaceae</taxon>
        <taxon>Saccharophagus</taxon>
    </lineage>
</organism>
<dbReference type="SUPFAM" id="SSF56235">
    <property type="entry name" value="N-terminal nucleophile aminohydrolases (Ntn hydrolases)"/>
    <property type="match status" value="1"/>
</dbReference>
<dbReference type="STRING" id="203122.Sde_1303"/>